<organism evidence="2 3">
    <name type="scientific">Candidatus Uhrbacteria bacterium RIFCSPLOWO2_02_FULL_51_9</name>
    <dbReference type="NCBI Taxonomy" id="1802410"/>
    <lineage>
        <taxon>Bacteria</taxon>
        <taxon>Candidatus Uhriibacteriota</taxon>
    </lineage>
</organism>
<dbReference type="PANTHER" id="PTHR34934">
    <property type="entry name" value="FLAVIN-DEPENDENT THYMIDYLATE SYNTHASE"/>
    <property type="match status" value="1"/>
</dbReference>
<name>A0A1F7VDQ0_9BACT</name>
<evidence type="ECO:0008006" key="4">
    <source>
        <dbReference type="Google" id="ProtNLM"/>
    </source>
</evidence>
<dbReference type="Pfam" id="PF02511">
    <property type="entry name" value="Thy1"/>
    <property type="match status" value="1"/>
</dbReference>
<comment type="caution">
    <text evidence="2">The sequence shown here is derived from an EMBL/GenBank/DDBJ whole genome shotgun (WGS) entry which is preliminary data.</text>
</comment>
<accession>A0A1F7VDQ0</accession>
<dbReference type="GO" id="GO:0050660">
    <property type="term" value="F:flavin adenine dinucleotide binding"/>
    <property type="evidence" value="ECO:0007669"/>
    <property type="project" value="InterPro"/>
</dbReference>
<reference evidence="2 3" key="1">
    <citation type="journal article" date="2016" name="Nat. Commun.">
        <title>Thousands of microbial genomes shed light on interconnected biogeochemical processes in an aquifer system.</title>
        <authorList>
            <person name="Anantharaman K."/>
            <person name="Brown C.T."/>
            <person name="Hug L.A."/>
            <person name="Sharon I."/>
            <person name="Castelle C.J."/>
            <person name="Probst A.J."/>
            <person name="Thomas B.C."/>
            <person name="Singh A."/>
            <person name="Wilkins M.J."/>
            <person name="Karaoz U."/>
            <person name="Brodie E.L."/>
            <person name="Williams K.H."/>
            <person name="Hubbard S.S."/>
            <person name="Banfield J.F."/>
        </authorList>
    </citation>
    <scope>NUCLEOTIDE SEQUENCE [LARGE SCALE GENOMIC DNA]</scope>
</reference>
<sequence>MPQDATSKSLGYNRDIFALVGLPPEVLAVAMAKYSRSQEGIKYTIDELTEEKSAAFHEKWVLGYGDASVADMAMVAIALENVSILASKVVEDNRLACFQEKSTRYVPFDPTRHYKPVAILNSHHRALYESTLTMLYDTYQKTVDRMIEWYVAQFPKPADKTEKEFAAKLRARALDVARYYLPTATLTNFGMIMSARALRHCISKLLAHPTAEMRAIGEEIRLAAINPAYNPQAKKLEPLLERLYKNADEKTRKLVEEIHATVQLQIQGAPTLVKHNEPKEYLMEKDKTVRVLAEKILQNVISSDPGLDPGESRNLTDEIPRLRPAPRDSARDDTRRVTFLARPISPEDELVATLLYRGSTLPFTVILERVEKLSPETKQIVIDAVQDKRSDHDWPSREFEVGQYFIFDTLMDYGAFRDLQRHRICTQINQELGVEHGYEIPRDLPDAGLLDEYHEMMERARAAYELIADDLPHEAQYVIP</sequence>
<dbReference type="Proteomes" id="UP000176678">
    <property type="component" value="Unassembled WGS sequence"/>
</dbReference>
<dbReference type="EMBL" id="MGES01000040">
    <property type="protein sequence ID" value="OGL88575.1"/>
    <property type="molecule type" value="Genomic_DNA"/>
</dbReference>
<evidence type="ECO:0000256" key="1">
    <source>
        <dbReference type="SAM" id="MobiDB-lite"/>
    </source>
</evidence>
<dbReference type="SUPFAM" id="SSF69796">
    <property type="entry name" value="Thymidylate synthase-complementing protein Thy1"/>
    <property type="match status" value="2"/>
</dbReference>
<evidence type="ECO:0000313" key="3">
    <source>
        <dbReference type="Proteomes" id="UP000176678"/>
    </source>
</evidence>
<dbReference type="GO" id="GO:0004799">
    <property type="term" value="F:thymidylate synthase activity"/>
    <property type="evidence" value="ECO:0007669"/>
    <property type="project" value="TreeGrafter"/>
</dbReference>
<dbReference type="Gene3D" id="3.30.1360.170">
    <property type="match status" value="1"/>
</dbReference>
<dbReference type="InterPro" id="IPR003669">
    <property type="entry name" value="Thymidylate_synthase_ThyX"/>
</dbReference>
<feature type="non-terminal residue" evidence="2">
    <location>
        <position position="480"/>
    </location>
</feature>
<dbReference type="GO" id="GO:0050797">
    <property type="term" value="F:thymidylate synthase (FAD) activity"/>
    <property type="evidence" value="ECO:0007669"/>
    <property type="project" value="InterPro"/>
</dbReference>
<dbReference type="AlphaFoldDB" id="A0A1F7VDQ0"/>
<gene>
    <name evidence="2" type="ORF">A3H75_03350</name>
</gene>
<dbReference type="GO" id="GO:0006231">
    <property type="term" value="P:dTMP biosynthetic process"/>
    <property type="evidence" value="ECO:0007669"/>
    <property type="project" value="InterPro"/>
</dbReference>
<feature type="region of interest" description="Disordered" evidence="1">
    <location>
        <begin position="303"/>
        <end position="333"/>
    </location>
</feature>
<protein>
    <recommendedName>
        <fullName evidence="4">Thymidylate synthase complementing protein ThyX</fullName>
    </recommendedName>
</protein>
<dbReference type="PROSITE" id="PS51331">
    <property type="entry name" value="THYX"/>
    <property type="match status" value="1"/>
</dbReference>
<dbReference type="GO" id="GO:0070402">
    <property type="term" value="F:NADPH binding"/>
    <property type="evidence" value="ECO:0007669"/>
    <property type="project" value="TreeGrafter"/>
</dbReference>
<dbReference type="InterPro" id="IPR036098">
    <property type="entry name" value="Thymidylate_synthase_ThyX_sf"/>
</dbReference>
<proteinExistence type="predicted"/>
<dbReference type="PANTHER" id="PTHR34934:SF1">
    <property type="entry name" value="FLAVIN-DEPENDENT THYMIDYLATE SYNTHASE"/>
    <property type="match status" value="1"/>
</dbReference>
<dbReference type="STRING" id="1802410.A3H75_03350"/>
<dbReference type="CDD" id="cd20175">
    <property type="entry name" value="ThyX"/>
    <property type="match status" value="1"/>
</dbReference>
<evidence type="ECO:0000313" key="2">
    <source>
        <dbReference type="EMBL" id="OGL88575.1"/>
    </source>
</evidence>
<feature type="compositionally biased region" description="Basic and acidic residues" evidence="1">
    <location>
        <begin position="310"/>
        <end position="333"/>
    </location>
</feature>